<accession>A0ACB9K4H5</accession>
<dbReference type="EMBL" id="CM042018">
    <property type="protein sequence ID" value="KAI3827205.1"/>
    <property type="molecule type" value="Genomic_DNA"/>
</dbReference>
<dbReference type="Proteomes" id="UP001056120">
    <property type="component" value="Linkage Group LG01"/>
</dbReference>
<evidence type="ECO:0000313" key="1">
    <source>
        <dbReference type="EMBL" id="KAI3827205.1"/>
    </source>
</evidence>
<organism evidence="1 2">
    <name type="scientific">Smallanthus sonchifolius</name>
    <dbReference type="NCBI Taxonomy" id="185202"/>
    <lineage>
        <taxon>Eukaryota</taxon>
        <taxon>Viridiplantae</taxon>
        <taxon>Streptophyta</taxon>
        <taxon>Embryophyta</taxon>
        <taxon>Tracheophyta</taxon>
        <taxon>Spermatophyta</taxon>
        <taxon>Magnoliopsida</taxon>
        <taxon>eudicotyledons</taxon>
        <taxon>Gunneridae</taxon>
        <taxon>Pentapetalae</taxon>
        <taxon>asterids</taxon>
        <taxon>campanulids</taxon>
        <taxon>Asterales</taxon>
        <taxon>Asteraceae</taxon>
        <taxon>Asteroideae</taxon>
        <taxon>Heliantheae alliance</taxon>
        <taxon>Millerieae</taxon>
        <taxon>Smallanthus</taxon>
    </lineage>
</organism>
<proteinExistence type="predicted"/>
<comment type="caution">
    <text evidence="1">The sequence shown here is derived from an EMBL/GenBank/DDBJ whole genome shotgun (WGS) entry which is preliminary data.</text>
</comment>
<name>A0ACB9K4H5_9ASTR</name>
<sequence length="128" mass="13820">MVGYPGLNQSGGEPLSAGLTMVRVSPVTIVGAKVHLETLLAVHEKKTTSEISSGRRQQCIMGLPGVFIVGKSGVPIGRFRYVMWLGGNQGHSNLLPRLSLDRFTYLGILVGKERKYCIHDGGISATRQ</sequence>
<protein>
    <submittedName>
        <fullName evidence="1">Uncharacterized protein</fullName>
    </submittedName>
</protein>
<reference evidence="2" key="1">
    <citation type="journal article" date="2022" name="Mol. Ecol. Resour.">
        <title>The genomes of chicory, endive, great burdock and yacon provide insights into Asteraceae palaeo-polyploidization history and plant inulin production.</title>
        <authorList>
            <person name="Fan W."/>
            <person name="Wang S."/>
            <person name="Wang H."/>
            <person name="Wang A."/>
            <person name="Jiang F."/>
            <person name="Liu H."/>
            <person name="Zhao H."/>
            <person name="Xu D."/>
            <person name="Zhang Y."/>
        </authorList>
    </citation>
    <scope>NUCLEOTIDE SEQUENCE [LARGE SCALE GENOMIC DNA]</scope>
    <source>
        <strain evidence="2">cv. Yunnan</strain>
    </source>
</reference>
<reference evidence="1 2" key="2">
    <citation type="journal article" date="2022" name="Mol. Ecol. Resour.">
        <title>The genomes of chicory, endive, great burdock and yacon provide insights into Asteraceae paleo-polyploidization history and plant inulin production.</title>
        <authorList>
            <person name="Fan W."/>
            <person name="Wang S."/>
            <person name="Wang H."/>
            <person name="Wang A."/>
            <person name="Jiang F."/>
            <person name="Liu H."/>
            <person name="Zhao H."/>
            <person name="Xu D."/>
            <person name="Zhang Y."/>
        </authorList>
    </citation>
    <scope>NUCLEOTIDE SEQUENCE [LARGE SCALE GENOMIC DNA]</scope>
    <source>
        <strain evidence="2">cv. Yunnan</strain>
        <tissue evidence="1">Leaves</tissue>
    </source>
</reference>
<evidence type="ECO:0000313" key="2">
    <source>
        <dbReference type="Proteomes" id="UP001056120"/>
    </source>
</evidence>
<keyword evidence="2" id="KW-1185">Reference proteome</keyword>
<gene>
    <name evidence="1" type="ORF">L1987_01277</name>
</gene>